<dbReference type="CDD" id="cd07516">
    <property type="entry name" value="HAD_Pase"/>
    <property type="match status" value="1"/>
</dbReference>
<dbReference type="GO" id="GO:0016791">
    <property type="term" value="F:phosphatase activity"/>
    <property type="evidence" value="ECO:0007669"/>
    <property type="project" value="TreeGrafter"/>
</dbReference>
<dbReference type="SUPFAM" id="SSF56784">
    <property type="entry name" value="HAD-like"/>
    <property type="match status" value="1"/>
</dbReference>
<dbReference type="Pfam" id="PF08282">
    <property type="entry name" value="Hydrolase_3"/>
    <property type="match status" value="1"/>
</dbReference>
<sequence>MEQAERKNESTRYKLLALDVDGTILMSNHSMAKVTQQAISGLADRGVFVTLATGRAYPSAKALARQLNISTPLVSHDGAYVADPLTDEELHVSRIPVETTASVTNILAKYELDVMLLHEAYTLTNRRWKWKDLYPLVNTRTLRQLWRERYPVKLMTSADLIGHVQEHAVRVPKIFVMGEESEIAVARKELETTDLPEIRVTTSGARNLEILPEGISKASGLALLAKRLEISPEQIVAVGDNYNDLEMLQFVGMGVAMGNAPDEVKRLARHVTDTNDQHGVAAVIQKFFGIHDAEKEV</sequence>
<evidence type="ECO:0000313" key="2">
    <source>
        <dbReference type="Proteomes" id="UP000316882"/>
    </source>
</evidence>
<accession>A0A4Y3PGU2</accession>
<dbReference type="Gene3D" id="3.30.1240.10">
    <property type="match status" value="1"/>
</dbReference>
<dbReference type="AlphaFoldDB" id="A0A4Y3PGU2"/>
<dbReference type="NCBIfam" id="TIGR00099">
    <property type="entry name" value="Cof-subfamily"/>
    <property type="match status" value="1"/>
</dbReference>
<dbReference type="NCBIfam" id="TIGR01484">
    <property type="entry name" value="HAD-SF-IIB"/>
    <property type="match status" value="1"/>
</dbReference>
<dbReference type="GO" id="GO:0005829">
    <property type="term" value="C:cytosol"/>
    <property type="evidence" value="ECO:0007669"/>
    <property type="project" value="TreeGrafter"/>
</dbReference>
<evidence type="ECO:0000313" key="1">
    <source>
        <dbReference type="EMBL" id="GEB33710.1"/>
    </source>
</evidence>
<gene>
    <name evidence="1" type="primary">yhaX</name>
    <name evidence="1" type="ORF">BPA01_32900</name>
</gene>
<dbReference type="SFLD" id="SFLDG01140">
    <property type="entry name" value="C2.B:_Phosphomannomutase_and_P"/>
    <property type="match status" value="1"/>
</dbReference>
<dbReference type="EMBL" id="BJMH01000015">
    <property type="protein sequence ID" value="GEB33710.1"/>
    <property type="molecule type" value="Genomic_DNA"/>
</dbReference>
<dbReference type="STRING" id="54914.AV540_14335"/>
<protein>
    <submittedName>
        <fullName evidence="1">Stress response protein YhaX</fullName>
    </submittedName>
</protein>
<dbReference type="InterPro" id="IPR006379">
    <property type="entry name" value="HAD-SF_hydro_IIB"/>
</dbReference>
<comment type="caution">
    <text evidence="1">The sequence shown here is derived from an EMBL/GenBank/DDBJ whole genome shotgun (WGS) entry which is preliminary data.</text>
</comment>
<dbReference type="SFLD" id="SFLDS00003">
    <property type="entry name" value="Haloacid_Dehalogenase"/>
    <property type="match status" value="1"/>
</dbReference>
<dbReference type="PANTHER" id="PTHR10000">
    <property type="entry name" value="PHOSPHOSERINE PHOSPHATASE"/>
    <property type="match status" value="1"/>
</dbReference>
<name>A0A4Y3PGU2_BREPA</name>
<dbReference type="InterPro" id="IPR036412">
    <property type="entry name" value="HAD-like_sf"/>
</dbReference>
<dbReference type="InterPro" id="IPR023214">
    <property type="entry name" value="HAD_sf"/>
</dbReference>
<proteinExistence type="predicted"/>
<reference evidence="1 2" key="1">
    <citation type="submission" date="2019-06" db="EMBL/GenBank/DDBJ databases">
        <title>Whole genome shotgun sequence of Brevibacillus parabrevis NBRC 12334.</title>
        <authorList>
            <person name="Hosoyama A."/>
            <person name="Uohara A."/>
            <person name="Ohji S."/>
            <person name="Ichikawa N."/>
        </authorList>
    </citation>
    <scope>NUCLEOTIDE SEQUENCE [LARGE SCALE GENOMIC DNA]</scope>
    <source>
        <strain evidence="1 2">NBRC 12334</strain>
    </source>
</reference>
<dbReference type="Gene3D" id="3.40.50.1000">
    <property type="entry name" value="HAD superfamily/HAD-like"/>
    <property type="match status" value="1"/>
</dbReference>
<dbReference type="Proteomes" id="UP000316882">
    <property type="component" value="Unassembled WGS sequence"/>
</dbReference>
<dbReference type="RefSeq" id="WP_233454127.1">
    <property type="nucleotide sequence ID" value="NZ_BJMH01000015.1"/>
</dbReference>
<organism evidence="1 2">
    <name type="scientific">Brevibacillus parabrevis</name>
    <dbReference type="NCBI Taxonomy" id="54914"/>
    <lineage>
        <taxon>Bacteria</taxon>
        <taxon>Bacillati</taxon>
        <taxon>Bacillota</taxon>
        <taxon>Bacilli</taxon>
        <taxon>Bacillales</taxon>
        <taxon>Paenibacillaceae</taxon>
        <taxon>Brevibacillus</taxon>
    </lineage>
</organism>
<dbReference type="PROSITE" id="PS01228">
    <property type="entry name" value="COF_1"/>
    <property type="match status" value="1"/>
</dbReference>
<dbReference type="PANTHER" id="PTHR10000:SF50">
    <property type="entry name" value="STRESS RESPONSE PROTEIN YHAX"/>
    <property type="match status" value="1"/>
</dbReference>
<dbReference type="GO" id="GO:0000287">
    <property type="term" value="F:magnesium ion binding"/>
    <property type="evidence" value="ECO:0007669"/>
    <property type="project" value="TreeGrafter"/>
</dbReference>
<dbReference type="InterPro" id="IPR000150">
    <property type="entry name" value="Cof"/>
</dbReference>
<keyword evidence="2" id="KW-1185">Reference proteome</keyword>
<dbReference type="PROSITE" id="PS01229">
    <property type="entry name" value="COF_2"/>
    <property type="match status" value="1"/>
</dbReference>